<feature type="transmembrane region" description="Helical" evidence="7">
    <location>
        <begin position="142"/>
        <end position="164"/>
    </location>
</feature>
<name>A0ABD1XFT0_9MARC</name>
<feature type="transmembrane region" description="Helical" evidence="7">
    <location>
        <begin position="269"/>
        <end position="290"/>
    </location>
</feature>
<dbReference type="InterPro" id="IPR036259">
    <property type="entry name" value="MFS_trans_sf"/>
</dbReference>
<protein>
    <recommendedName>
        <fullName evidence="8">Major facilitator superfamily (MFS) profile domain-containing protein</fullName>
    </recommendedName>
</protein>
<keyword evidence="10" id="KW-1185">Reference proteome</keyword>
<accession>A0ABD1XFT0</accession>
<dbReference type="SUPFAM" id="SSF103473">
    <property type="entry name" value="MFS general substrate transporter"/>
    <property type="match status" value="1"/>
</dbReference>
<evidence type="ECO:0000256" key="6">
    <source>
        <dbReference type="ARBA" id="ARBA00024338"/>
    </source>
</evidence>
<dbReference type="PANTHER" id="PTHR23505:SF52">
    <property type="entry name" value="MAJOR FACILITATOR SUPERFAMILY PROTEIN"/>
    <property type="match status" value="1"/>
</dbReference>
<feature type="transmembrane region" description="Helical" evidence="7">
    <location>
        <begin position="423"/>
        <end position="442"/>
    </location>
</feature>
<dbReference type="Gene3D" id="1.20.1250.20">
    <property type="entry name" value="MFS general substrate transporter like domains"/>
    <property type="match status" value="1"/>
</dbReference>
<keyword evidence="3 7" id="KW-0812">Transmembrane</keyword>
<sequence length="500" mass="54705">MNTTGIHAFWRDRKLRSLVMVIVASILEKADMAAVPSVFREIGLELHASPSALGSFALIRNLAQAICSPFAGYLAKKYKRTRVIAAGAFISTIATFCIGTSTTFVQLALSMAVSAVGITVTWPAIQSLIADGTDDTNRGLTFGWLQLAGHVGSFFGGFIAVLLAGTTIMHVSGWRVAFYLLSLLGLLITCSLYFLTDDPETISQWPHNHKTSYKEELIEQFEDFKRVLKVKTFRIIVAEAVIASFAWANFSFMPMWLELVGFSHSKTAMIIGLFIVSGSIGGLFGGWLGDRMAGWFPDSGRLIVGQVCVGLAVPFTAVILLVLPADPSAALLHGAWLFVTGFFISWYVPSTNAPLMAEIVPQLSRTNVYALERAFASLVSAFGPPITGLLSERIFGYVPIPKGTSASAGVSMDRQNASALGKAIFSAMGVPFFICCLIYSLLYKTYPRDRDLVLSEMYVIDSDLEKSTHLEEFNRLEHHDKGEEDPALEKFKLEKTVVFN</sequence>
<keyword evidence="4 7" id="KW-1133">Transmembrane helix</keyword>
<proteinExistence type="inferred from homology"/>
<dbReference type="GO" id="GO:0016020">
    <property type="term" value="C:membrane"/>
    <property type="evidence" value="ECO:0007669"/>
    <property type="project" value="UniProtKB-SubCell"/>
</dbReference>
<feature type="transmembrane region" description="Helical" evidence="7">
    <location>
        <begin position="83"/>
        <end position="101"/>
    </location>
</feature>
<evidence type="ECO:0000259" key="8">
    <source>
        <dbReference type="PROSITE" id="PS50850"/>
    </source>
</evidence>
<dbReference type="InterPro" id="IPR020846">
    <property type="entry name" value="MFS_dom"/>
</dbReference>
<evidence type="ECO:0000256" key="5">
    <source>
        <dbReference type="ARBA" id="ARBA00023136"/>
    </source>
</evidence>
<comment type="similarity">
    <text evidence="6">Belongs to the major facilitator superfamily. Spinster (TC 2.A.1.49) family.</text>
</comment>
<evidence type="ECO:0000256" key="3">
    <source>
        <dbReference type="ARBA" id="ARBA00022692"/>
    </source>
</evidence>
<dbReference type="InterPro" id="IPR011701">
    <property type="entry name" value="MFS"/>
</dbReference>
<evidence type="ECO:0000256" key="7">
    <source>
        <dbReference type="SAM" id="Phobius"/>
    </source>
</evidence>
<evidence type="ECO:0000313" key="10">
    <source>
        <dbReference type="Proteomes" id="UP001605036"/>
    </source>
</evidence>
<feature type="transmembrane region" description="Helical" evidence="7">
    <location>
        <begin position="329"/>
        <end position="348"/>
    </location>
</feature>
<reference evidence="9 10" key="1">
    <citation type="submission" date="2024-09" db="EMBL/GenBank/DDBJ databases">
        <title>Chromosome-scale assembly of Riccia fluitans.</title>
        <authorList>
            <person name="Paukszto L."/>
            <person name="Sawicki J."/>
            <person name="Karawczyk K."/>
            <person name="Piernik-Szablinska J."/>
            <person name="Szczecinska M."/>
            <person name="Mazdziarz M."/>
        </authorList>
    </citation>
    <scope>NUCLEOTIDE SEQUENCE [LARGE SCALE GENOMIC DNA]</scope>
    <source>
        <strain evidence="9">Rf_01</strain>
        <tissue evidence="9">Aerial parts of the thallus</tissue>
    </source>
</reference>
<dbReference type="AlphaFoldDB" id="A0ABD1XFT0"/>
<gene>
    <name evidence="9" type="ORF">R1flu_026121</name>
</gene>
<dbReference type="Pfam" id="PF07690">
    <property type="entry name" value="MFS_1"/>
    <property type="match status" value="1"/>
</dbReference>
<dbReference type="PROSITE" id="PS50850">
    <property type="entry name" value="MFS"/>
    <property type="match status" value="1"/>
</dbReference>
<keyword evidence="5 7" id="KW-0472">Membrane</keyword>
<comment type="caution">
    <text evidence="9">The sequence shown here is derived from an EMBL/GenBank/DDBJ whole genome shotgun (WGS) entry which is preliminary data.</text>
</comment>
<feature type="transmembrane region" description="Helical" evidence="7">
    <location>
        <begin position="235"/>
        <end position="257"/>
    </location>
</feature>
<evidence type="ECO:0000256" key="1">
    <source>
        <dbReference type="ARBA" id="ARBA00004141"/>
    </source>
</evidence>
<feature type="domain" description="Major facilitator superfamily (MFS) profile" evidence="8">
    <location>
        <begin position="17"/>
        <end position="447"/>
    </location>
</feature>
<dbReference type="Proteomes" id="UP001605036">
    <property type="component" value="Unassembled WGS sequence"/>
</dbReference>
<feature type="transmembrane region" description="Helical" evidence="7">
    <location>
        <begin position="302"/>
        <end position="323"/>
    </location>
</feature>
<comment type="subcellular location">
    <subcellularLocation>
        <location evidence="1">Membrane</location>
        <topology evidence="1">Multi-pass membrane protein</topology>
    </subcellularLocation>
</comment>
<organism evidence="9 10">
    <name type="scientific">Riccia fluitans</name>
    <dbReference type="NCBI Taxonomy" id="41844"/>
    <lineage>
        <taxon>Eukaryota</taxon>
        <taxon>Viridiplantae</taxon>
        <taxon>Streptophyta</taxon>
        <taxon>Embryophyta</taxon>
        <taxon>Marchantiophyta</taxon>
        <taxon>Marchantiopsida</taxon>
        <taxon>Marchantiidae</taxon>
        <taxon>Marchantiales</taxon>
        <taxon>Ricciaceae</taxon>
        <taxon>Riccia</taxon>
    </lineage>
</organism>
<evidence type="ECO:0000256" key="4">
    <source>
        <dbReference type="ARBA" id="ARBA00022989"/>
    </source>
</evidence>
<feature type="transmembrane region" description="Helical" evidence="7">
    <location>
        <begin position="107"/>
        <end position="130"/>
    </location>
</feature>
<dbReference type="InterPro" id="IPR044770">
    <property type="entry name" value="MFS_spinster-like"/>
</dbReference>
<dbReference type="EMBL" id="JBHFFA010000008">
    <property type="protein sequence ID" value="KAL2607548.1"/>
    <property type="molecule type" value="Genomic_DNA"/>
</dbReference>
<keyword evidence="2" id="KW-0813">Transport</keyword>
<dbReference type="PANTHER" id="PTHR23505">
    <property type="entry name" value="SPINSTER"/>
    <property type="match status" value="1"/>
</dbReference>
<feature type="transmembrane region" description="Helical" evidence="7">
    <location>
        <begin position="176"/>
        <end position="195"/>
    </location>
</feature>
<evidence type="ECO:0000256" key="2">
    <source>
        <dbReference type="ARBA" id="ARBA00022448"/>
    </source>
</evidence>
<evidence type="ECO:0000313" key="9">
    <source>
        <dbReference type="EMBL" id="KAL2607548.1"/>
    </source>
</evidence>